<gene>
    <name evidence="1" type="ORF">H920_06147</name>
</gene>
<evidence type="ECO:0000313" key="1">
    <source>
        <dbReference type="EMBL" id="KFO32448.1"/>
    </source>
</evidence>
<proteinExistence type="predicted"/>
<evidence type="ECO:0000313" key="2">
    <source>
        <dbReference type="Proteomes" id="UP000028990"/>
    </source>
</evidence>
<protein>
    <submittedName>
        <fullName evidence="1">Uncharacterized protein</fullName>
    </submittedName>
</protein>
<sequence length="110" mass="11874">MAGWCCDSDKSSGMVAWCGVMVTWDRGGMVVYGMENVTTNSSTAANAAINTTNPITASTTAALETGHWNLQTQRQWEEYSKRTHPAAQEMLCRGKQASVKSGPWLKGASN</sequence>
<keyword evidence="2" id="KW-1185">Reference proteome</keyword>
<dbReference type="EMBL" id="KN122164">
    <property type="protein sequence ID" value="KFO32448.1"/>
    <property type="molecule type" value="Genomic_DNA"/>
</dbReference>
<organism evidence="1 2">
    <name type="scientific">Fukomys damarensis</name>
    <name type="common">Damaraland mole rat</name>
    <name type="synonym">Cryptomys damarensis</name>
    <dbReference type="NCBI Taxonomy" id="885580"/>
    <lineage>
        <taxon>Eukaryota</taxon>
        <taxon>Metazoa</taxon>
        <taxon>Chordata</taxon>
        <taxon>Craniata</taxon>
        <taxon>Vertebrata</taxon>
        <taxon>Euteleostomi</taxon>
        <taxon>Mammalia</taxon>
        <taxon>Eutheria</taxon>
        <taxon>Euarchontoglires</taxon>
        <taxon>Glires</taxon>
        <taxon>Rodentia</taxon>
        <taxon>Hystricomorpha</taxon>
        <taxon>Bathyergidae</taxon>
        <taxon>Fukomys</taxon>
    </lineage>
</organism>
<dbReference type="AlphaFoldDB" id="A0A091DPP1"/>
<accession>A0A091DPP1</accession>
<name>A0A091DPP1_FUKDA</name>
<dbReference type="Proteomes" id="UP000028990">
    <property type="component" value="Unassembled WGS sequence"/>
</dbReference>
<reference evidence="1 2" key="1">
    <citation type="submission" date="2013-11" db="EMBL/GenBank/DDBJ databases">
        <title>The Damaraland mole rat (Fukomys damarensis) genome and evolution of African mole rats.</title>
        <authorList>
            <person name="Gladyshev V.N."/>
            <person name="Fang X."/>
        </authorList>
    </citation>
    <scope>NUCLEOTIDE SEQUENCE [LARGE SCALE GENOMIC DNA]</scope>
    <source>
        <tissue evidence="1">Liver</tissue>
    </source>
</reference>